<gene>
    <name evidence="2" type="ORF">EGR_01007</name>
</gene>
<dbReference type="GeneID" id="36336722"/>
<dbReference type="InterPro" id="IPR020103">
    <property type="entry name" value="PsdUridine_synth_cat_dom_sf"/>
</dbReference>
<dbReference type="GO" id="GO:0009982">
    <property type="term" value="F:pseudouridine synthase activity"/>
    <property type="evidence" value="ECO:0007669"/>
    <property type="project" value="InterPro"/>
</dbReference>
<dbReference type="GO" id="GO:0001522">
    <property type="term" value="P:pseudouridine synthesis"/>
    <property type="evidence" value="ECO:0007669"/>
    <property type="project" value="InterPro"/>
</dbReference>
<dbReference type="OrthoDB" id="9995526at2759"/>
<dbReference type="AlphaFoldDB" id="W6VAS1"/>
<dbReference type="KEGG" id="egl:EGR_01007"/>
<dbReference type="CTD" id="36336722"/>
<dbReference type="PANTHER" id="PTHR13195">
    <property type="entry name" value="PSEUDOURIDINE SYNTHASE-RELATED"/>
    <property type="match status" value="1"/>
</dbReference>
<comment type="caution">
    <text evidence="2">The sequence shown here is derived from an EMBL/GenBank/DDBJ whole genome shotgun (WGS) entry which is preliminary data.</text>
</comment>
<feature type="region of interest" description="Disordered" evidence="1">
    <location>
        <begin position="219"/>
        <end position="243"/>
    </location>
</feature>
<protein>
    <submittedName>
        <fullName evidence="2">tRNA pseudouridine synthase</fullName>
    </submittedName>
</protein>
<proteinExistence type="predicted"/>
<evidence type="ECO:0000256" key="1">
    <source>
        <dbReference type="SAM" id="MobiDB-lite"/>
    </source>
</evidence>
<dbReference type="EMBL" id="APAU02000004">
    <property type="protein sequence ID" value="EUB63879.1"/>
    <property type="molecule type" value="Genomic_DNA"/>
</dbReference>
<dbReference type="Gene3D" id="3.30.2350.10">
    <property type="entry name" value="Pseudouridine synthase"/>
    <property type="match status" value="2"/>
</dbReference>
<organism evidence="2 3">
    <name type="scientific">Echinococcus granulosus</name>
    <name type="common">Hydatid tapeworm</name>
    <dbReference type="NCBI Taxonomy" id="6210"/>
    <lineage>
        <taxon>Eukaryota</taxon>
        <taxon>Metazoa</taxon>
        <taxon>Spiralia</taxon>
        <taxon>Lophotrochozoa</taxon>
        <taxon>Platyhelminthes</taxon>
        <taxon>Cestoda</taxon>
        <taxon>Eucestoda</taxon>
        <taxon>Cyclophyllidea</taxon>
        <taxon>Taeniidae</taxon>
        <taxon>Echinococcus</taxon>
        <taxon>Echinococcus granulosus group</taxon>
    </lineage>
</organism>
<dbReference type="SUPFAM" id="SSF55120">
    <property type="entry name" value="Pseudouridine synthase"/>
    <property type="match status" value="1"/>
</dbReference>
<evidence type="ECO:0000313" key="2">
    <source>
        <dbReference type="EMBL" id="EUB63879.1"/>
    </source>
</evidence>
<dbReference type="OMA" id="AMRCLEY"/>
<dbReference type="GO" id="GO:0003723">
    <property type="term" value="F:RNA binding"/>
    <property type="evidence" value="ECO:0007669"/>
    <property type="project" value="InterPro"/>
</dbReference>
<keyword evidence="3" id="KW-1185">Reference proteome</keyword>
<dbReference type="Proteomes" id="UP000019149">
    <property type="component" value="Unassembled WGS sequence"/>
</dbReference>
<reference evidence="2 3" key="1">
    <citation type="journal article" date="2013" name="Nat. Genet.">
        <title>The genome of the hydatid tapeworm Echinococcus granulosus.</title>
        <authorList>
            <person name="Zheng H."/>
            <person name="Zhang W."/>
            <person name="Zhang L."/>
            <person name="Zhang Z."/>
            <person name="Li J."/>
            <person name="Lu G."/>
            <person name="Zhu Y."/>
            <person name="Wang Y."/>
            <person name="Huang Y."/>
            <person name="Liu J."/>
            <person name="Kang H."/>
            <person name="Chen J."/>
            <person name="Wang L."/>
            <person name="Chen A."/>
            <person name="Yu S."/>
            <person name="Gao Z."/>
            <person name="Jin L."/>
            <person name="Gu W."/>
            <person name="Wang Z."/>
            <person name="Zhao L."/>
            <person name="Shi B."/>
            <person name="Wen H."/>
            <person name="Lin R."/>
            <person name="Jones M.K."/>
            <person name="Brejova B."/>
            <person name="Vinar T."/>
            <person name="Zhao G."/>
            <person name="McManus D.P."/>
            <person name="Chen Z."/>
            <person name="Zhou Y."/>
            <person name="Wang S."/>
        </authorList>
    </citation>
    <scope>NUCLEOTIDE SEQUENCE [LARGE SCALE GENOMIC DNA]</scope>
</reference>
<sequence length="383" mass="43606">MVRRVELFRCLQGIFSLYKPAGQDVLKFQRRVAQKIANEFNRLPWEAVRLRTNVVVKNNIASPPSISTELDFLDNPLVVGRRFVHGDIVLNLIDPLPDYGSGIQLIGVGEFGAYDLADVLYKQCFPKSYHLTGMLGQASSNGLSTGPMLYRSPWRHITRPKLDRVLASIEFKARSASLLQAGLVANTQRAYEALSNLDRTTMVLKPLVEPCESLPSDHVTSYWDRRPEPTQPHSLRASPDPSSLRQFPPSLRAIRCINFEPPFFTLEIQVVYETDEFLTDLMVNIGALLRSSCVLSSARRVRHGPFTTRDSLLLKQCVIPQSLYERFVRLRSEPPEMEFDNEDEYRRHILSELVVDGETNLFSNLVKCTLCDRLREIVQSNVK</sequence>
<dbReference type="RefSeq" id="XP_024355075.1">
    <property type="nucleotide sequence ID" value="XM_024490256.1"/>
</dbReference>
<dbReference type="InterPro" id="IPR039048">
    <property type="entry name" value="Trub2"/>
</dbReference>
<accession>W6VAS1</accession>
<dbReference type="PANTHER" id="PTHR13195:SF0">
    <property type="entry name" value="PSEUDOURIDYLATE SYNTHASE TRUB2, MITOCHONDRIAL"/>
    <property type="match status" value="1"/>
</dbReference>
<evidence type="ECO:0000313" key="3">
    <source>
        <dbReference type="Proteomes" id="UP000019149"/>
    </source>
</evidence>
<name>W6VAS1_ECHGR</name>
<dbReference type="STRING" id="6210.W6VAS1"/>